<reference evidence="1 2" key="1">
    <citation type="submission" date="2019-01" db="EMBL/GenBank/DDBJ databases">
        <title>Sequencing of cultivated peanut Arachis hypogaea provides insights into genome evolution and oil improvement.</title>
        <authorList>
            <person name="Chen X."/>
        </authorList>
    </citation>
    <scope>NUCLEOTIDE SEQUENCE [LARGE SCALE GENOMIC DNA]</scope>
    <source>
        <strain evidence="2">cv. Fuhuasheng</strain>
        <tissue evidence="1">Leaves</tissue>
    </source>
</reference>
<comment type="caution">
    <text evidence="1">The sequence shown here is derived from an EMBL/GenBank/DDBJ whole genome shotgun (WGS) entry which is preliminary data.</text>
</comment>
<evidence type="ECO:0000313" key="1">
    <source>
        <dbReference type="EMBL" id="RYR72402.1"/>
    </source>
</evidence>
<keyword evidence="2" id="KW-1185">Reference proteome</keyword>
<organism evidence="1 2">
    <name type="scientific">Arachis hypogaea</name>
    <name type="common">Peanut</name>
    <dbReference type="NCBI Taxonomy" id="3818"/>
    <lineage>
        <taxon>Eukaryota</taxon>
        <taxon>Viridiplantae</taxon>
        <taxon>Streptophyta</taxon>
        <taxon>Embryophyta</taxon>
        <taxon>Tracheophyta</taxon>
        <taxon>Spermatophyta</taxon>
        <taxon>Magnoliopsida</taxon>
        <taxon>eudicotyledons</taxon>
        <taxon>Gunneridae</taxon>
        <taxon>Pentapetalae</taxon>
        <taxon>rosids</taxon>
        <taxon>fabids</taxon>
        <taxon>Fabales</taxon>
        <taxon>Fabaceae</taxon>
        <taxon>Papilionoideae</taxon>
        <taxon>50 kb inversion clade</taxon>
        <taxon>dalbergioids sensu lato</taxon>
        <taxon>Dalbergieae</taxon>
        <taxon>Pterocarpus clade</taxon>
        <taxon>Arachis</taxon>
    </lineage>
</organism>
<gene>
    <name evidence="1" type="ORF">Ahy_A02g006620</name>
</gene>
<evidence type="ECO:0000313" key="2">
    <source>
        <dbReference type="Proteomes" id="UP000289738"/>
    </source>
</evidence>
<proteinExistence type="predicted"/>
<sequence length="221" mass="25846">MRIVDANNKPSLGYVYEATYFLNPTFFFDKNYKEAPDVMRGLLDLVRLYWEVSNLDSVETIKEIHLYRDKKKVLIDLKLFQLQKDFNLMNGGGCLVVLFHIYKTWQFIFFARHMLFRDVKRIGVSLIRFIQKRRNRLEHDRLNDIVYVTYNLYFKSSIDLVNFWVTEKVVEKESDLPSNIEDLLRDGGGSSSSSSTFYAASLDFSGSSSENKGDDIKEVNL</sequence>
<accession>A0A445EAA8</accession>
<protein>
    <submittedName>
        <fullName evidence="1">Uncharacterized protein</fullName>
    </submittedName>
</protein>
<name>A0A445EAA8_ARAHY</name>
<dbReference type="EMBL" id="SDMP01000002">
    <property type="protein sequence ID" value="RYR72402.1"/>
    <property type="molecule type" value="Genomic_DNA"/>
</dbReference>
<dbReference type="Proteomes" id="UP000289738">
    <property type="component" value="Chromosome A02"/>
</dbReference>
<dbReference type="AlphaFoldDB" id="A0A445EAA8"/>